<keyword evidence="8" id="KW-1185">Reference proteome</keyword>
<evidence type="ECO:0000313" key="9">
    <source>
        <dbReference type="Proteomes" id="UP000784064"/>
    </source>
</evidence>
<keyword evidence="3" id="KW-0804">Transcription</keyword>
<dbReference type="AlphaFoldDB" id="A0AAW4GMR7"/>
<dbReference type="PANTHER" id="PTHR30055">
    <property type="entry name" value="HTH-TYPE TRANSCRIPTIONAL REGULATOR RUTR"/>
    <property type="match status" value="1"/>
</dbReference>
<dbReference type="Pfam" id="PF00440">
    <property type="entry name" value="TetR_N"/>
    <property type="match status" value="1"/>
</dbReference>
<keyword evidence="2 4" id="KW-0238">DNA-binding</keyword>
<dbReference type="RefSeq" id="WP_205405884.1">
    <property type="nucleotide sequence ID" value="NZ_JAFFTA010000031.1"/>
</dbReference>
<dbReference type="GO" id="GO:0003700">
    <property type="term" value="F:DNA-binding transcription factor activity"/>
    <property type="evidence" value="ECO:0007669"/>
    <property type="project" value="TreeGrafter"/>
</dbReference>
<comment type="caution">
    <text evidence="6">The sequence shown here is derived from an EMBL/GenBank/DDBJ whole genome shotgun (WGS) entry which is preliminary data.</text>
</comment>
<dbReference type="GO" id="GO:0000976">
    <property type="term" value="F:transcription cis-regulatory region binding"/>
    <property type="evidence" value="ECO:0007669"/>
    <property type="project" value="TreeGrafter"/>
</dbReference>
<name>A0AAW4GMR7_9GAMM</name>
<dbReference type="EMBL" id="JAFFTB010000005">
    <property type="protein sequence ID" value="MBM9937235.1"/>
    <property type="molecule type" value="Genomic_DNA"/>
</dbReference>
<evidence type="ECO:0000256" key="2">
    <source>
        <dbReference type="ARBA" id="ARBA00023125"/>
    </source>
</evidence>
<evidence type="ECO:0000256" key="3">
    <source>
        <dbReference type="ARBA" id="ARBA00023163"/>
    </source>
</evidence>
<accession>A0AAW4GMR7</accession>
<evidence type="ECO:0000313" key="7">
    <source>
        <dbReference type="EMBL" id="MBM9937235.1"/>
    </source>
</evidence>
<dbReference type="FunFam" id="1.10.10.60:FF:000141">
    <property type="entry name" value="TetR family transcriptional regulator"/>
    <property type="match status" value="1"/>
</dbReference>
<evidence type="ECO:0000256" key="1">
    <source>
        <dbReference type="ARBA" id="ARBA00023015"/>
    </source>
</evidence>
<dbReference type="InterPro" id="IPR050109">
    <property type="entry name" value="HTH-type_TetR-like_transc_reg"/>
</dbReference>
<evidence type="ECO:0000256" key="4">
    <source>
        <dbReference type="PROSITE-ProRule" id="PRU00335"/>
    </source>
</evidence>
<proteinExistence type="predicted"/>
<dbReference type="InterPro" id="IPR001647">
    <property type="entry name" value="HTH_TetR"/>
</dbReference>
<dbReference type="EMBL" id="JAFFTA010000031">
    <property type="protein sequence ID" value="MBM9915375.1"/>
    <property type="molecule type" value="Genomic_DNA"/>
</dbReference>
<dbReference type="PANTHER" id="PTHR30055:SF234">
    <property type="entry name" value="HTH-TYPE TRANSCRIPTIONAL REGULATOR BETI"/>
    <property type="match status" value="1"/>
</dbReference>
<dbReference type="Proteomes" id="UP000749453">
    <property type="component" value="Unassembled WGS sequence"/>
</dbReference>
<evidence type="ECO:0000313" key="8">
    <source>
        <dbReference type="Proteomes" id="UP000749453"/>
    </source>
</evidence>
<keyword evidence="1" id="KW-0805">Transcription regulation</keyword>
<sequence length="234" mass="24944">MIPSPGRREQRKAETRQAISDVATRLIIERGFEAVSMSEIADAAGVSRKTVFNYFASKEQLVFDRDEEARQLLREGMGARTSMAPLAAFQALVRELLDTGHPLLRINAGAASFWKTVAQSAVLVAHARQLQALLTDDLAQLMAESAGRPVEDADARLGASMLMASVVTAYEQGLRVLSCGGDPRQAMVPLIVRGATGTLVALAGTPYTDPAQRLSSALRIGALDEAPATTARGP</sequence>
<dbReference type="InterPro" id="IPR009057">
    <property type="entry name" value="Homeodomain-like_sf"/>
</dbReference>
<dbReference type="PROSITE" id="PS50977">
    <property type="entry name" value="HTH_TETR_2"/>
    <property type="match status" value="1"/>
</dbReference>
<protein>
    <submittedName>
        <fullName evidence="6">TetR/AcrR family transcriptional regulator</fullName>
    </submittedName>
</protein>
<dbReference type="SUPFAM" id="SSF46689">
    <property type="entry name" value="Homeodomain-like"/>
    <property type="match status" value="1"/>
</dbReference>
<evidence type="ECO:0000313" key="6">
    <source>
        <dbReference type="EMBL" id="MBM9915375.1"/>
    </source>
</evidence>
<reference evidence="8" key="1">
    <citation type="submission" date="2021-01" db="EMBL/GenBank/DDBJ databases">
        <title>Stenotrophomonas maltophilia.</title>
        <authorList>
            <person name="Yu Y."/>
        </authorList>
    </citation>
    <scope>NUCLEOTIDE SEQUENCE [LARGE SCALE GENOMIC DNA]</scope>
    <source>
        <strain evidence="8">As-6</strain>
    </source>
</reference>
<dbReference type="PRINTS" id="PR00455">
    <property type="entry name" value="HTHTETR"/>
</dbReference>
<feature type="domain" description="HTH tetR-type" evidence="5">
    <location>
        <begin position="13"/>
        <end position="73"/>
    </location>
</feature>
<gene>
    <name evidence="6" type="ORF">JJW18_17995</name>
    <name evidence="7" type="ORF">JJW19_03685</name>
</gene>
<feature type="DNA-binding region" description="H-T-H motif" evidence="4">
    <location>
        <begin position="36"/>
        <end position="55"/>
    </location>
</feature>
<dbReference type="Gene3D" id="1.10.357.10">
    <property type="entry name" value="Tetracycline Repressor, domain 2"/>
    <property type="match status" value="1"/>
</dbReference>
<evidence type="ECO:0000259" key="5">
    <source>
        <dbReference type="PROSITE" id="PS50977"/>
    </source>
</evidence>
<dbReference type="Proteomes" id="UP000784064">
    <property type="component" value="Unassembled WGS sequence"/>
</dbReference>
<reference evidence="6" key="2">
    <citation type="submission" date="2021-01" db="EMBL/GenBank/DDBJ databases">
        <authorList>
            <person name="Yu Y."/>
        </authorList>
    </citation>
    <scope>NUCLEOTIDE SEQUENCE</scope>
    <source>
        <strain evidence="6">As-5</strain>
        <strain evidence="7">As-6</strain>
    </source>
</reference>
<organism evidence="6 9">
    <name type="scientific">Stenotrophomonas lactitubi</name>
    <dbReference type="NCBI Taxonomy" id="2045214"/>
    <lineage>
        <taxon>Bacteria</taxon>
        <taxon>Pseudomonadati</taxon>
        <taxon>Pseudomonadota</taxon>
        <taxon>Gammaproteobacteria</taxon>
        <taxon>Lysobacterales</taxon>
        <taxon>Lysobacteraceae</taxon>
        <taxon>Stenotrophomonas</taxon>
    </lineage>
</organism>